<dbReference type="GO" id="GO:0006355">
    <property type="term" value="P:regulation of DNA-templated transcription"/>
    <property type="evidence" value="ECO:0007669"/>
    <property type="project" value="InterPro"/>
</dbReference>
<dbReference type="Pfam" id="PF13191">
    <property type="entry name" value="AAA_16"/>
    <property type="match status" value="1"/>
</dbReference>
<sequence length="896" mass="95367">MLIGRGRELSRLTARVRELAGGRGGAAFVDGEPGIGKTTLLRAVCDAAAENGCRVHWGAGDELGRLLPLLPLLEALRAERSDEGQAVLRLLRGEVPTVLDPSAVAAERVLGMVEELCADGPVVLAIDDLQWADKVTVAVLSRLVKLVDQLPLLLVGTLRPVPVRDDLSALWRQLGADGQVSLGPLPAEAIGELVAQLVDAHPTDELLRHAEGAAGNPLYATELVTAVADGADRPGSLAAAIDHRLDFLSEQTRHVLRAATLLGVVFSVADLGVVLGRTVAELLPALDQSTAAGVLVESGDGLSFRHALVRSALYERMSPPVRTAWHLEAARLLADAGSPVERVAKQLLVASGADDWTVDWLCDNAGALIGQSPSAAVDLLRRVLATPRWDARRLSLASRFADALYRTGDFDEAEQVATRALALSADPVQIVWLHHILLQCRSMSGRVAQSLVELDRALSDPDTTGRVRARLLVLTARAHWNLGDADAAEKTALDAADAAPADEWVVGWSLHVRSIVLIMRGDMAGALELLDHAVRVIGRDGATAELSLLLRINRAVALGGVDRCDEAVAAARDVRQLAEHVGNTVRLAQAQSALVQMSYDSGCWDDALVDVDLLADELKNPVVAAADHSIAALIKLHRGDHAAAGRHLAIVRAAQVGRHPVLHMALATSLELEQAGRLDEALAALHTSADFDDVLPVIVRLAVAVGDLDTARETTERVVELAADSEVQHRIGAAAYCRGLVDRDGEELLRAATAYRECGRPLARAMALEAAAAAFVHSGQSSSARAAASRSLDLYAELGAEWQLARAQSVLRALGLRRGPKVKHRRAKTGWDSLTPAEATVAQLVVAGLSNPQIAERLFVSRRTVTTHVSHILAKLQVRTRTDIAREASLRQAASG</sequence>
<dbReference type="Gene3D" id="1.25.40.10">
    <property type="entry name" value="Tetratricopeptide repeat domain"/>
    <property type="match status" value="2"/>
</dbReference>
<dbReference type="GO" id="GO:0003677">
    <property type="term" value="F:DNA binding"/>
    <property type="evidence" value="ECO:0007669"/>
    <property type="project" value="UniProtKB-KW"/>
</dbReference>
<evidence type="ECO:0000256" key="1">
    <source>
        <dbReference type="ARBA" id="ARBA00022741"/>
    </source>
</evidence>
<dbReference type="InterPro" id="IPR041664">
    <property type="entry name" value="AAA_16"/>
</dbReference>
<keyword evidence="4" id="KW-0238">DNA-binding</keyword>
<dbReference type="SUPFAM" id="SSF48452">
    <property type="entry name" value="TPR-like"/>
    <property type="match status" value="1"/>
</dbReference>
<evidence type="ECO:0000313" key="5">
    <source>
        <dbReference type="Proteomes" id="UP000585638"/>
    </source>
</evidence>
<dbReference type="PRINTS" id="PR00038">
    <property type="entry name" value="HTHLUXR"/>
</dbReference>
<dbReference type="CDD" id="cd06170">
    <property type="entry name" value="LuxR_C_like"/>
    <property type="match status" value="1"/>
</dbReference>
<evidence type="ECO:0000259" key="3">
    <source>
        <dbReference type="PROSITE" id="PS50043"/>
    </source>
</evidence>
<accession>A0A7W9NJL3</accession>
<name>A0A7W9NJL3_9PSEU</name>
<dbReference type="Proteomes" id="UP000585638">
    <property type="component" value="Unassembled WGS sequence"/>
</dbReference>
<dbReference type="RefSeq" id="WP_184866153.1">
    <property type="nucleotide sequence ID" value="NZ_JACHIR010000001.1"/>
</dbReference>
<dbReference type="SMART" id="SM00421">
    <property type="entry name" value="HTH_LUXR"/>
    <property type="match status" value="1"/>
</dbReference>
<dbReference type="PANTHER" id="PTHR16305:SF35">
    <property type="entry name" value="TRANSCRIPTIONAL ACTIVATOR DOMAIN"/>
    <property type="match status" value="1"/>
</dbReference>
<keyword evidence="5" id="KW-1185">Reference proteome</keyword>
<dbReference type="InterPro" id="IPR011990">
    <property type="entry name" value="TPR-like_helical_dom_sf"/>
</dbReference>
<dbReference type="GO" id="GO:0005737">
    <property type="term" value="C:cytoplasm"/>
    <property type="evidence" value="ECO:0007669"/>
    <property type="project" value="TreeGrafter"/>
</dbReference>
<keyword evidence="2" id="KW-0067">ATP-binding</keyword>
<dbReference type="PROSITE" id="PS50043">
    <property type="entry name" value="HTH_LUXR_2"/>
    <property type="match status" value="1"/>
</dbReference>
<evidence type="ECO:0000313" key="4">
    <source>
        <dbReference type="EMBL" id="MBB5894278.1"/>
    </source>
</evidence>
<protein>
    <submittedName>
        <fullName evidence="4">DNA-binding NarL/FixJ family response regulator</fullName>
    </submittedName>
</protein>
<comment type="caution">
    <text evidence="4">The sequence shown here is derived from an EMBL/GenBank/DDBJ whole genome shotgun (WGS) entry which is preliminary data.</text>
</comment>
<reference evidence="4 5" key="1">
    <citation type="submission" date="2020-08" db="EMBL/GenBank/DDBJ databases">
        <title>Sequencing the genomes of 1000 actinobacteria strains.</title>
        <authorList>
            <person name="Klenk H.-P."/>
        </authorList>
    </citation>
    <scope>NUCLEOTIDE SEQUENCE [LARGE SCALE GENOMIC DNA]</scope>
    <source>
        <strain evidence="4 5">DSM 43851</strain>
    </source>
</reference>
<gene>
    <name evidence="4" type="ORF">BJ998_005474</name>
</gene>
<dbReference type="Gene3D" id="1.10.10.10">
    <property type="entry name" value="Winged helix-like DNA-binding domain superfamily/Winged helix DNA-binding domain"/>
    <property type="match status" value="1"/>
</dbReference>
<organism evidence="4 5">
    <name type="scientific">Kutzneria kofuensis</name>
    <dbReference type="NCBI Taxonomy" id="103725"/>
    <lineage>
        <taxon>Bacteria</taxon>
        <taxon>Bacillati</taxon>
        <taxon>Actinomycetota</taxon>
        <taxon>Actinomycetes</taxon>
        <taxon>Pseudonocardiales</taxon>
        <taxon>Pseudonocardiaceae</taxon>
        <taxon>Kutzneria</taxon>
    </lineage>
</organism>
<dbReference type="AlphaFoldDB" id="A0A7W9NJL3"/>
<dbReference type="GO" id="GO:0004016">
    <property type="term" value="F:adenylate cyclase activity"/>
    <property type="evidence" value="ECO:0007669"/>
    <property type="project" value="TreeGrafter"/>
</dbReference>
<dbReference type="InterPro" id="IPR036388">
    <property type="entry name" value="WH-like_DNA-bd_sf"/>
</dbReference>
<keyword evidence="1" id="KW-0547">Nucleotide-binding</keyword>
<dbReference type="SUPFAM" id="SSF46894">
    <property type="entry name" value="C-terminal effector domain of the bipartite response regulators"/>
    <property type="match status" value="1"/>
</dbReference>
<dbReference type="InterPro" id="IPR027417">
    <property type="entry name" value="P-loop_NTPase"/>
</dbReference>
<dbReference type="Gene3D" id="3.40.50.300">
    <property type="entry name" value="P-loop containing nucleotide triphosphate hydrolases"/>
    <property type="match status" value="1"/>
</dbReference>
<feature type="domain" description="HTH luxR-type" evidence="3">
    <location>
        <begin position="827"/>
        <end position="892"/>
    </location>
</feature>
<dbReference type="SUPFAM" id="SSF52540">
    <property type="entry name" value="P-loop containing nucleoside triphosphate hydrolases"/>
    <property type="match status" value="1"/>
</dbReference>
<dbReference type="GO" id="GO:0005524">
    <property type="term" value="F:ATP binding"/>
    <property type="evidence" value="ECO:0007669"/>
    <property type="project" value="UniProtKB-KW"/>
</dbReference>
<dbReference type="PROSITE" id="PS00622">
    <property type="entry name" value="HTH_LUXR_1"/>
    <property type="match status" value="1"/>
</dbReference>
<dbReference type="Pfam" id="PF00196">
    <property type="entry name" value="GerE"/>
    <property type="match status" value="1"/>
</dbReference>
<dbReference type="InterPro" id="IPR000792">
    <property type="entry name" value="Tscrpt_reg_LuxR_C"/>
</dbReference>
<dbReference type="EMBL" id="JACHIR010000001">
    <property type="protein sequence ID" value="MBB5894278.1"/>
    <property type="molecule type" value="Genomic_DNA"/>
</dbReference>
<evidence type="ECO:0000256" key="2">
    <source>
        <dbReference type="ARBA" id="ARBA00022840"/>
    </source>
</evidence>
<dbReference type="InterPro" id="IPR016032">
    <property type="entry name" value="Sig_transdc_resp-reg_C-effctor"/>
</dbReference>
<proteinExistence type="predicted"/>
<dbReference type="PANTHER" id="PTHR16305">
    <property type="entry name" value="TESTICULAR SOLUBLE ADENYLYL CYCLASE"/>
    <property type="match status" value="1"/>
</dbReference>